<dbReference type="PANTHER" id="PTHR24221">
    <property type="entry name" value="ATP-BINDING CASSETTE SUB-FAMILY B"/>
    <property type="match status" value="1"/>
</dbReference>
<proteinExistence type="predicted"/>
<comment type="subcellular location">
    <subcellularLocation>
        <location evidence="1">Cell membrane</location>
        <topology evidence="1">Multi-pass membrane protein</topology>
    </subcellularLocation>
</comment>
<feature type="transmembrane region" description="Helical" evidence="7">
    <location>
        <begin position="161"/>
        <end position="180"/>
    </location>
</feature>
<dbReference type="SMART" id="SM00382">
    <property type="entry name" value="AAA"/>
    <property type="match status" value="1"/>
</dbReference>
<evidence type="ECO:0000259" key="9">
    <source>
        <dbReference type="PROSITE" id="PS50929"/>
    </source>
</evidence>
<dbReference type="Proteomes" id="UP000030481">
    <property type="component" value="Unassembled WGS sequence"/>
</dbReference>
<dbReference type="InterPro" id="IPR003439">
    <property type="entry name" value="ABC_transporter-like_ATP-bd"/>
</dbReference>
<dbReference type="PROSITE" id="PS50929">
    <property type="entry name" value="ABC_TM1F"/>
    <property type="match status" value="1"/>
</dbReference>
<sequence length="583" mass="65755">MALKNNFLDVFLSFNLWKYISNKRKRQLGFLSILIIISGISEIFTLTSIAPFLEILANPQSKIENNILRNIYDLQFSFLSLDKLTFMLIVFLLFLTLSALIRLLILYLNDFISALIGNELGVKTFSSFLYRPYEFHLENNTSKMISLIVTKIDSAIDSIRSIINIICSAIILISIFTTLIGINIFITTATLASILLFYLLLALILRKRLGVISKKRSFLIRSQTQSIQEGLGFIRDIIIDNCQNYFLKIFTFNDRSLRIIDARSYFIAGSPKYILEVLGIIFLLVTSILYKENIGNELSIIPLLGSIAFGMQRILPVIQQIYSSFVILSTNKDSILDLVEILKHTGKSQEFINASSRKILKFEEEISLEKISFKYSNNPKYIIENLNLNIKKGSVLGIIGKSGSGKSTLIDIIMGLIKPQKGSVKVDGVELLFGENGNTKQWFPRISHVPQEIFISDNSIQENIAFGINKDSIDNAQLLKAIKNSQLDSLIRNTKYGLNMYVGERGALLSGGQKQRIGFARALYKGGDLLILDEFTSALDVKTEESLIETIKNLKRQVTIIIVSHKKSLLGFCDEIIELESNC</sequence>
<keyword evidence="5 7" id="KW-1133">Transmembrane helix</keyword>
<dbReference type="Gene3D" id="1.20.1560.10">
    <property type="entry name" value="ABC transporter type 1, transmembrane domain"/>
    <property type="match status" value="1"/>
</dbReference>
<evidence type="ECO:0000256" key="5">
    <source>
        <dbReference type="ARBA" id="ARBA00022989"/>
    </source>
</evidence>
<dbReference type="RefSeq" id="WP_032518560.1">
    <property type="nucleotide sequence ID" value="NZ_JNAR01000002.1"/>
</dbReference>
<feature type="transmembrane region" description="Helical" evidence="7">
    <location>
        <begin position="186"/>
        <end position="205"/>
    </location>
</feature>
<dbReference type="InterPro" id="IPR011527">
    <property type="entry name" value="ABC1_TM_dom"/>
</dbReference>
<dbReference type="InterPro" id="IPR036640">
    <property type="entry name" value="ABC1_TM_sf"/>
</dbReference>
<evidence type="ECO:0000256" key="4">
    <source>
        <dbReference type="ARBA" id="ARBA00022840"/>
    </source>
</evidence>
<organism evidence="10 11">
    <name type="scientific">Prochlorococcus marinus str. MIT 9401</name>
    <dbReference type="NCBI Taxonomy" id="167551"/>
    <lineage>
        <taxon>Bacteria</taxon>
        <taxon>Bacillati</taxon>
        <taxon>Cyanobacteriota</taxon>
        <taxon>Cyanophyceae</taxon>
        <taxon>Synechococcales</taxon>
        <taxon>Prochlorococcaceae</taxon>
        <taxon>Prochlorococcus</taxon>
    </lineage>
</organism>
<dbReference type="EMBL" id="JNAR01000002">
    <property type="protein sequence ID" value="KGG10531.1"/>
    <property type="molecule type" value="Genomic_DNA"/>
</dbReference>
<evidence type="ECO:0000256" key="3">
    <source>
        <dbReference type="ARBA" id="ARBA00022741"/>
    </source>
</evidence>
<evidence type="ECO:0000256" key="2">
    <source>
        <dbReference type="ARBA" id="ARBA00022692"/>
    </source>
</evidence>
<comment type="caution">
    <text evidence="10">The sequence shown here is derived from an EMBL/GenBank/DDBJ whole genome shotgun (WGS) entry which is preliminary data.</text>
</comment>
<evidence type="ECO:0000256" key="7">
    <source>
        <dbReference type="SAM" id="Phobius"/>
    </source>
</evidence>
<feature type="transmembrane region" description="Helical" evidence="7">
    <location>
        <begin position="273"/>
        <end position="290"/>
    </location>
</feature>
<feature type="domain" description="ABC transporter" evidence="8">
    <location>
        <begin position="366"/>
        <end position="582"/>
    </location>
</feature>
<name>A0A0A2B9K4_PROMR</name>
<dbReference type="GO" id="GO:0016887">
    <property type="term" value="F:ATP hydrolysis activity"/>
    <property type="evidence" value="ECO:0007669"/>
    <property type="project" value="InterPro"/>
</dbReference>
<dbReference type="Pfam" id="PF00005">
    <property type="entry name" value="ABC_tran"/>
    <property type="match status" value="1"/>
</dbReference>
<dbReference type="InterPro" id="IPR003593">
    <property type="entry name" value="AAA+_ATPase"/>
</dbReference>
<feature type="transmembrane region" description="Helical" evidence="7">
    <location>
        <begin position="84"/>
        <end position="108"/>
    </location>
</feature>
<evidence type="ECO:0000256" key="6">
    <source>
        <dbReference type="ARBA" id="ARBA00023136"/>
    </source>
</evidence>
<keyword evidence="2 7" id="KW-0812">Transmembrane</keyword>
<dbReference type="GO" id="GO:0140359">
    <property type="term" value="F:ABC-type transporter activity"/>
    <property type="evidence" value="ECO:0007669"/>
    <property type="project" value="InterPro"/>
</dbReference>
<keyword evidence="6 7" id="KW-0472">Membrane</keyword>
<evidence type="ECO:0000256" key="1">
    <source>
        <dbReference type="ARBA" id="ARBA00004651"/>
    </source>
</evidence>
<evidence type="ECO:0000259" key="8">
    <source>
        <dbReference type="PROSITE" id="PS50893"/>
    </source>
</evidence>
<reference evidence="11" key="1">
    <citation type="journal article" date="2014" name="Sci. Data">
        <title>Genomes of diverse isolates of the marine cyanobacterium Prochlorococcus.</title>
        <authorList>
            <person name="Biller S."/>
            <person name="Berube P."/>
            <person name="Thompson J."/>
            <person name="Kelly L."/>
            <person name="Roggensack S."/>
            <person name="Awad L."/>
            <person name="Roache-Johnson K."/>
            <person name="Ding H."/>
            <person name="Giovannoni S.J."/>
            <person name="Moore L.R."/>
            <person name="Chisholm S.W."/>
        </authorList>
    </citation>
    <scope>NUCLEOTIDE SEQUENCE [LARGE SCALE GENOMIC DNA]</scope>
</reference>
<evidence type="ECO:0000313" key="10">
    <source>
        <dbReference type="EMBL" id="KGG10531.1"/>
    </source>
</evidence>
<dbReference type="PANTHER" id="PTHR24221:SF654">
    <property type="entry name" value="ATP-BINDING CASSETTE SUB-FAMILY B MEMBER 6"/>
    <property type="match status" value="1"/>
</dbReference>
<dbReference type="InterPro" id="IPR039421">
    <property type="entry name" value="Type_1_exporter"/>
</dbReference>
<dbReference type="AlphaFoldDB" id="A0A0A2B9K4"/>
<feature type="transmembrane region" description="Helical" evidence="7">
    <location>
        <begin position="28"/>
        <end position="53"/>
    </location>
</feature>
<dbReference type="SUPFAM" id="SSF90123">
    <property type="entry name" value="ABC transporter transmembrane region"/>
    <property type="match status" value="1"/>
</dbReference>
<dbReference type="Gene3D" id="3.40.50.300">
    <property type="entry name" value="P-loop containing nucleotide triphosphate hydrolases"/>
    <property type="match status" value="1"/>
</dbReference>
<keyword evidence="4" id="KW-0067">ATP-binding</keyword>
<evidence type="ECO:0000313" key="11">
    <source>
        <dbReference type="Proteomes" id="UP000030481"/>
    </source>
</evidence>
<dbReference type="GO" id="GO:0005524">
    <property type="term" value="F:ATP binding"/>
    <property type="evidence" value="ECO:0007669"/>
    <property type="project" value="UniProtKB-KW"/>
</dbReference>
<keyword evidence="3" id="KW-0547">Nucleotide-binding</keyword>
<dbReference type="InterPro" id="IPR027417">
    <property type="entry name" value="P-loop_NTPase"/>
</dbReference>
<feature type="domain" description="ABC transmembrane type-1" evidence="9">
    <location>
        <begin position="33"/>
        <end position="286"/>
    </location>
</feature>
<dbReference type="GO" id="GO:0005886">
    <property type="term" value="C:plasma membrane"/>
    <property type="evidence" value="ECO:0007669"/>
    <property type="project" value="UniProtKB-SubCell"/>
</dbReference>
<accession>A0A0A2B9K4</accession>
<protein>
    <submittedName>
        <fullName evidence="10">Phospholipid-lipopolysaccharide ABC transporter</fullName>
    </submittedName>
</protein>
<dbReference type="CDD" id="cd03228">
    <property type="entry name" value="ABCC_MRP_Like"/>
    <property type="match status" value="1"/>
</dbReference>
<dbReference type="PROSITE" id="PS50893">
    <property type="entry name" value="ABC_TRANSPORTER_2"/>
    <property type="match status" value="1"/>
</dbReference>
<dbReference type="InterPro" id="IPR017871">
    <property type="entry name" value="ABC_transporter-like_CS"/>
</dbReference>
<dbReference type="SUPFAM" id="SSF52540">
    <property type="entry name" value="P-loop containing nucleoside triphosphate hydrolases"/>
    <property type="match status" value="1"/>
</dbReference>
<dbReference type="PROSITE" id="PS00211">
    <property type="entry name" value="ABC_TRANSPORTER_1"/>
    <property type="match status" value="1"/>
</dbReference>
<gene>
    <name evidence="10" type="ORF">EV01_0159</name>
</gene>